<gene>
    <name evidence="2" type="ORF">FA13DRAFT_266670</name>
</gene>
<keyword evidence="3" id="KW-1185">Reference proteome</keyword>
<accession>A0A4Y7SEU5</accession>
<organism evidence="2 3">
    <name type="scientific">Coprinellus micaceus</name>
    <name type="common">Glistening ink-cap mushroom</name>
    <name type="synonym">Coprinus micaceus</name>
    <dbReference type="NCBI Taxonomy" id="71717"/>
    <lineage>
        <taxon>Eukaryota</taxon>
        <taxon>Fungi</taxon>
        <taxon>Dikarya</taxon>
        <taxon>Basidiomycota</taxon>
        <taxon>Agaricomycotina</taxon>
        <taxon>Agaricomycetes</taxon>
        <taxon>Agaricomycetidae</taxon>
        <taxon>Agaricales</taxon>
        <taxon>Agaricineae</taxon>
        <taxon>Psathyrellaceae</taxon>
        <taxon>Coprinellus</taxon>
    </lineage>
</organism>
<dbReference type="AlphaFoldDB" id="A0A4Y7SEU5"/>
<comment type="caution">
    <text evidence="2">The sequence shown here is derived from an EMBL/GenBank/DDBJ whole genome shotgun (WGS) entry which is preliminary data.</text>
</comment>
<dbReference type="EMBL" id="QPFP01000152">
    <property type="protein sequence ID" value="TEB20179.1"/>
    <property type="molecule type" value="Genomic_DNA"/>
</dbReference>
<protein>
    <submittedName>
        <fullName evidence="2">Uncharacterized protein</fullName>
    </submittedName>
</protein>
<proteinExistence type="predicted"/>
<evidence type="ECO:0000313" key="2">
    <source>
        <dbReference type="EMBL" id="TEB20179.1"/>
    </source>
</evidence>
<sequence length="261" mass="29549">MELIQDQRPQHTRRLYSSPNAMRPAKSQPAPFGATCGPGITRESPQHCRSAARAAPTRPKVRGRSTDEPYSMNTRSIATMPTKPTRVTKPHSHNTFKLTVPAMSENSELRFQRSRRWTPLVHGQRRCGPCQSLIGGCWRCAGRVLQRPCQRFRHLVQRLPGWKSLKSVGPRFNARTEISDIPLVNMYANHRSVAQHRDPELHAESYPGLGTNARPATLLARWLDLLGLVDLLSITSPWRMNPDESPRMQPEADQTIGKGWR</sequence>
<evidence type="ECO:0000313" key="3">
    <source>
        <dbReference type="Proteomes" id="UP000298030"/>
    </source>
</evidence>
<evidence type="ECO:0000256" key="1">
    <source>
        <dbReference type="SAM" id="MobiDB-lite"/>
    </source>
</evidence>
<dbReference type="Proteomes" id="UP000298030">
    <property type="component" value="Unassembled WGS sequence"/>
</dbReference>
<reference evidence="2 3" key="1">
    <citation type="journal article" date="2019" name="Nat. Ecol. Evol.">
        <title>Megaphylogeny resolves global patterns of mushroom evolution.</title>
        <authorList>
            <person name="Varga T."/>
            <person name="Krizsan K."/>
            <person name="Foldi C."/>
            <person name="Dima B."/>
            <person name="Sanchez-Garcia M."/>
            <person name="Sanchez-Ramirez S."/>
            <person name="Szollosi G.J."/>
            <person name="Szarkandi J.G."/>
            <person name="Papp V."/>
            <person name="Albert L."/>
            <person name="Andreopoulos W."/>
            <person name="Angelini C."/>
            <person name="Antonin V."/>
            <person name="Barry K.W."/>
            <person name="Bougher N.L."/>
            <person name="Buchanan P."/>
            <person name="Buyck B."/>
            <person name="Bense V."/>
            <person name="Catcheside P."/>
            <person name="Chovatia M."/>
            <person name="Cooper J."/>
            <person name="Damon W."/>
            <person name="Desjardin D."/>
            <person name="Finy P."/>
            <person name="Geml J."/>
            <person name="Haridas S."/>
            <person name="Hughes K."/>
            <person name="Justo A."/>
            <person name="Karasinski D."/>
            <person name="Kautmanova I."/>
            <person name="Kiss B."/>
            <person name="Kocsube S."/>
            <person name="Kotiranta H."/>
            <person name="LaButti K.M."/>
            <person name="Lechner B.E."/>
            <person name="Liimatainen K."/>
            <person name="Lipzen A."/>
            <person name="Lukacs Z."/>
            <person name="Mihaltcheva S."/>
            <person name="Morgado L.N."/>
            <person name="Niskanen T."/>
            <person name="Noordeloos M.E."/>
            <person name="Ohm R.A."/>
            <person name="Ortiz-Santana B."/>
            <person name="Ovrebo C."/>
            <person name="Racz N."/>
            <person name="Riley R."/>
            <person name="Savchenko A."/>
            <person name="Shiryaev A."/>
            <person name="Soop K."/>
            <person name="Spirin V."/>
            <person name="Szebenyi C."/>
            <person name="Tomsovsky M."/>
            <person name="Tulloss R.E."/>
            <person name="Uehling J."/>
            <person name="Grigoriev I.V."/>
            <person name="Vagvolgyi C."/>
            <person name="Papp T."/>
            <person name="Martin F.M."/>
            <person name="Miettinen O."/>
            <person name="Hibbett D.S."/>
            <person name="Nagy L.G."/>
        </authorList>
    </citation>
    <scope>NUCLEOTIDE SEQUENCE [LARGE SCALE GENOMIC DNA]</scope>
    <source>
        <strain evidence="2 3">FP101781</strain>
    </source>
</reference>
<feature type="region of interest" description="Disordered" evidence="1">
    <location>
        <begin position="239"/>
        <end position="261"/>
    </location>
</feature>
<feature type="region of interest" description="Disordered" evidence="1">
    <location>
        <begin position="1"/>
        <end position="72"/>
    </location>
</feature>
<name>A0A4Y7SEU5_COPMI</name>